<comment type="caution">
    <text evidence="1">The sequence shown here is derived from an EMBL/GenBank/DDBJ whole genome shotgun (WGS) entry which is preliminary data.</text>
</comment>
<dbReference type="EMBL" id="BAAAHH010000007">
    <property type="protein sequence ID" value="GAA0947366.1"/>
    <property type="molecule type" value="Genomic_DNA"/>
</dbReference>
<reference evidence="2" key="1">
    <citation type="journal article" date="2019" name="Int. J. Syst. Evol. Microbiol.">
        <title>The Global Catalogue of Microorganisms (GCM) 10K type strain sequencing project: providing services to taxonomists for standard genome sequencing and annotation.</title>
        <authorList>
            <consortium name="The Broad Institute Genomics Platform"/>
            <consortium name="The Broad Institute Genome Sequencing Center for Infectious Disease"/>
            <person name="Wu L."/>
            <person name="Ma J."/>
        </authorList>
    </citation>
    <scope>NUCLEOTIDE SEQUENCE [LARGE SCALE GENOMIC DNA]</scope>
    <source>
        <strain evidence="2">JCM 10696</strain>
    </source>
</reference>
<organism evidence="1 2">
    <name type="scientific">Actinocorallia libanotica</name>
    <dbReference type="NCBI Taxonomy" id="46162"/>
    <lineage>
        <taxon>Bacteria</taxon>
        <taxon>Bacillati</taxon>
        <taxon>Actinomycetota</taxon>
        <taxon>Actinomycetes</taxon>
        <taxon>Streptosporangiales</taxon>
        <taxon>Thermomonosporaceae</taxon>
        <taxon>Actinocorallia</taxon>
    </lineage>
</organism>
<accession>A0ABP4BD80</accession>
<dbReference type="RefSeq" id="WP_344239663.1">
    <property type="nucleotide sequence ID" value="NZ_BAAAHH010000007.1"/>
</dbReference>
<sequence length="190" mass="21267">MDFADDSTTYDHVFLIRDDGGYLVPRTGPEALPVAPAPPGEAPLYLQTTRAFGRLKARHKDIFDFLVLVTDDLTGGHRRGTHNLHRAVREPEAFGTRRLRGVTTLSAGCLREQPVYGSRVVLHEFRDLKPAPGPPAAVTLYQAAFVLLTRDPERAVKEGTADLVNECRKAFEVLIYESTRKLVLMRTNLW</sequence>
<evidence type="ECO:0000313" key="2">
    <source>
        <dbReference type="Proteomes" id="UP001500665"/>
    </source>
</evidence>
<protein>
    <submittedName>
        <fullName evidence="1">Uncharacterized protein</fullName>
    </submittedName>
</protein>
<evidence type="ECO:0000313" key="1">
    <source>
        <dbReference type="EMBL" id="GAA0947366.1"/>
    </source>
</evidence>
<gene>
    <name evidence="1" type="ORF">GCM10009550_22760</name>
</gene>
<proteinExistence type="predicted"/>
<keyword evidence="2" id="KW-1185">Reference proteome</keyword>
<dbReference type="Proteomes" id="UP001500665">
    <property type="component" value="Unassembled WGS sequence"/>
</dbReference>
<name>A0ABP4BD80_9ACTN</name>